<sequence length="103" mass="12335">MERENMERTFCWKISAELKGFEYRMKQKDKDEIYASAYEIDCTIRIYEKLIELCERLEIGQLQECMKICSLLSFLYEQWLKSDTGELEEVIERSLMESIAKVA</sequence>
<dbReference type="EMBL" id="QRWH01000014">
    <property type="protein sequence ID" value="RGT07435.1"/>
    <property type="molecule type" value="Genomic_DNA"/>
</dbReference>
<comment type="caution">
    <text evidence="1">The sequence shown here is derived from an EMBL/GenBank/DDBJ whole genome shotgun (WGS) entry which is preliminary data.</text>
</comment>
<proteinExistence type="predicted"/>
<dbReference type="RefSeq" id="WP_118145791.1">
    <property type="nucleotide sequence ID" value="NZ_JAAITG010000005.1"/>
</dbReference>
<reference evidence="1 2" key="1">
    <citation type="submission" date="2018-08" db="EMBL/GenBank/DDBJ databases">
        <title>A genome reference for cultivated species of the human gut microbiota.</title>
        <authorList>
            <person name="Zou Y."/>
            <person name="Xue W."/>
            <person name="Luo G."/>
        </authorList>
    </citation>
    <scope>NUCLEOTIDE SEQUENCE [LARGE SCALE GENOMIC DNA]</scope>
    <source>
        <strain evidence="1 2">AF19-4AC</strain>
    </source>
</reference>
<accession>A0A412MBN2</accession>
<dbReference type="AlphaFoldDB" id="A0A412MBN2"/>
<protein>
    <submittedName>
        <fullName evidence="1">DUF3848 domain-containing protein</fullName>
    </submittedName>
</protein>
<evidence type="ECO:0000313" key="2">
    <source>
        <dbReference type="Proteomes" id="UP000283630"/>
    </source>
</evidence>
<name>A0A412MBN2_9FIRM</name>
<dbReference type="Proteomes" id="UP000283630">
    <property type="component" value="Unassembled WGS sequence"/>
</dbReference>
<organism evidence="1 2">
    <name type="scientific">Dorea formicigenerans</name>
    <dbReference type="NCBI Taxonomy" id="39486"/>
    <lineage>
        <taxon>Bacteria</taxon>
        <taxon>Bacillati</taxon>
        <taxon>Bacillota</taxon>
        <taxon>Clostridia</taxon>
        <taxon>Lachnospirales</taxon>
        <taxon>Lachnospiraceae</taxon>
        <taxon>Dorea</taxon>
    </lineage>
</organism>
<gene>
    <name evidence="1" type="ORF">DWX53_12570</name>
</gene>
<evidence type="ECO:0000313" key="1">
    <source>
        <dbReference type="EMBL" id="RGT07435.1"/>
    </source>
</evidence>